<accession>A0A8J6P1U4</accession>
<dbReference type="InterPro" id="IPR014942">
    <property type="entry name" value="AbiEii"/>
</dbReference>
<reference evidence="1 2" key="1">
    <citation type="submission" date="2020-08" db="EMBL/GenBank/DDBJ databases">
        <title>Bridging the membrane lipid divide: bacteria of the FCB group superphylum have the potential to synthesize archaeal ether lipids.</title>
        <authorList>
            <person name="Villanueva L."/>
            <person name="Von Meijenfeldt F.A.B."/>
            <person name="Westbye A.B."/>
            <person name="Yadav S."/>
            <person name="Hopmans E.C."/>
            <person name="Dutilh B.E."/>
            <person name="Sinninghe Damste J.S."/>
        </authorList>
    </citation>
    <scope>NUCLEOTIDE SEQUENCE [LARGE SCALE GENOMIC DNA]</scope>
    <source>
        <strain evidence="1">NIOZ-UU17</strain>
    </source>
</reference>
<dbReference type="GO" id="GO:0016740">
    <property type="term" value="F:transferase activity"/>
    <property type="evidence" value="ECO:0007669"/>
    <property type="project" value="UniProtKB-KW"/>
</dbReference>
<dbReference type="AlphaFoldDB" id="A0A8J6P1U4"/>
<dbReference type="Pfam" id="PF08843">
    <property type="entry name" value="AbiEii"/>
    <property type="match status" value="1"/>
</dbReference>
<dbReference type="Proteomes" id="UP000605201">
    <property type="component" value="Unassembled WGS sequence"/>
</dbReference>
<dbReference type="EMBL" id="JACNIG010000405">
    <property type="protein sequence ID" value="MBC8434259.1"/>
    <property type="molecule type" value="Genomic_DNA"/>
</dbReference>
<gene>
    <name evidence="1" type="ORF">H8D96_20310</name>
</gene>
<proteinExistence type="predicted"/>
<name>A0A8J6P1U4_9BACT</name>
<evidence type="ECO:0000313" key="2">
    <source>
        <dbReference type="Proteomes" id="UP000605201"/>
    </source>
</evidence>
<feature type="non-terminal residue" evidence="1">
    <location>
        <position position="196"/>
    </location>
</feature>
<organism evidence="1 2">
    <name type="scientific">Candidatus Desulfatibia vada</name>
    <dbReference type="NCBI Taxonomy" id="2841696"/>
    <lineage>
        <taxon>Bacteria</taxon>
        <taxon>Pseudomonadati</taxon>
        <taxon>Thermodesulfobacteriota</taxon>
        <taxon>Desulfobacteria</taxon>
        <taxon>Desulfobacterales</taxon>
        <taxon>Desulfobacterales incertae sedis</taxon>
        <taxon>Candidatus Desulfatibia</taxon>
    </lineage>
</organism>
<keyword evidence="1" id="KW-0808">Transferase</keyword>
<sequence>MTNIFYDLTDKFDKKTVAILSEIDRIAGRLRLVYFIVGATARDILLQYAHNIYATRATVDVDIGVLVSDWNQFQALKQALMGTGKFTPTRQAQRLKYEDEFPVDIIPFGGIAPDEGSISWPPEHEIEMSITGFRECYQGAIRVTASTNPELVVKVVSLAGLAIMKIVSWDDNIERRGKDATDLFIIIRNYVAAGNM</sequence>
<protein>
    <submittedName>
        <fullName evidence="1">Nucleotidyl transferase AbiEii/AbiGii toxin family protein</fullName>
    </submittedName>
</protein>
<evidence type="ECO:0000313" key="1">
    <source>
        <dbReference type="EMBL" id="MBC8434259.1"/>
    </source>
</evidence>
<comment type="caution">
    <text evidence="1">The sequence shown here is derived from an EMBL/GenBank/DDBJ whole genome shotgun (WGS) entry which is preliminary data.</text>
</comment>